<evidence type="ECO:0000256" key="1">
    <source>
        <dbReference type="SAM" id="MobiDB-lite"/>
    </source>
</evidence>
<keyword evidence="3" id="KW-1185">Reference proteome</keyword>
<evidence type="ECO:0000313" key="2">
    <source>
        <dbReference type="EMBL" id="MFD3956554.1"/>
    </source>
</evidence>
<reference evidence="2 3" key="1">
    <citation type="submission" date="2024-09" db="EMBL/GenBank/DDBJ databases">
        <title>The Natural Products Discovery Center: Release of the First 8490 Sequenced Strains for Exploring Actinobacteria Biosynthetic Diversity.</title>
        <authorList>
            <person name="Kalkreuter E."/>
            <person name="Kautsar S.A."/>
            <person name="Yang D."/>
            <person name="Bader C.D."/>
            <person name="Teijaro C.N."/>
            <person name="Fluegel L."/>
            <person name="Davis C.M."/>
            <person name="Simpson J.R."/>
            <person name="Lauterbach L."/>
            <person name="Steele A.D."/>
            <person name="Gui C."/>
            <person name="Meng S."/>
            <person name="Li G."/>
            <person name="Viehrig K."/>
            <person name="Ye F."/>
            <person name="Su P."/>
            <person name="Kiefer A.F."/>
            <person name="Nichols A."/>
            <person name="Cepeda A.J."/>
            <person name="Yan W."/>
            <person name="Fan B."/>
            <person name="Jiang Y."/>
            <person name="Adhikari A."/>
            <person name="Zheng C.-J."/>
            <person name="Schuster L."/>
            <person name="Cowan T.M."/>
            <person name="Smanski M.J."/>
            <person name="Chevrette M.G."/>
            <person name="De Carvalho L.P.S."/>
            <person name="Shen B."/>
        </authorList>
    </citation>
    <scope>NUCLEOTIDE SEQUENCE [LARGE SCALE GENOMIC DNA]</scope>
    <source>
        <strain evidence="2 3">NPDC058584</strain>
    </source>
</reference>
<name>A0ABW6DUD7_9ACTN</name>
<evidence type="ECO:0000313" key="3">
    <source>
        <dbReference type="Proteomes" id="UP001598300"/>
    </source>
</evidence>
<proteinExistence type="predicted"/>
<dbReference type="EMBL" id="JBHXPM010000008">
    <property type="protein sequence ID" value="MFD3956554.1"/>
    <property type="molecule type" value="Genomic_DNA"/>
</dbReference>
<feature type="compositionally biased region" description="Basic residues" evidence="1">
    <location>
        <begin position="1"/>
        <end position="17"/>
    </location>
</feature>
<feature type="region of interest" description="Disordered" evidence="1">
    <location>
        <begin position="1"/>
        <end position="46"/>
    </location>
</feature>
<sequence>MAATRRIRRDRPARRHEPRTEHDSTTPSGTHVPDVLSGLIRAEAEK</sequence>
<dbReference type="Proteomes" id="UP001598300">
    <property type="component" value="Unassembled WGS sequence"/>
</dbReference>
<dbReference type="RefSeq" id="WP_167372577.1">
    <property type="nucleotide sequence ID" value="NZ_JBHVRE010000019.1"/>
</dbReference>
<accession>A0ABW6DUD7</accession>
<comment type="caution">
    <text evidence="2">The sequence shown here is derived from an EMBL/GenBank/DDBJ whole genome shotgun (WGS) entry which is preliminary data.</text>
</comment>
<gene>
    <name evidence="2" type="ORF">ACFWR3_10760</name>
</gene>
<protein>
    <submittedName>
        <fullName evidence="2">Uncharacterized protein</fullName>
    </submittedName>
</protein>
<organism evidence="2 3">
    <name type="scientific">Streptomyces bacillaris</name>
    <dbReference type="NCBI Taxonomy" id="68179"/>
    <lineage>
        <taxon>Bacteria</taxon>
        <taxon>Bacillati</taxon>
        <taxon>Actinomycetota</taxon>
        <taxon>Actinomycetes</taxon>
        <taxon>Kitasatosporales</taxon>
        <taxon>Streptomycetaceae</taxon>
        <taxon>Streptomyces</taxon>
    </lineage>
</organism>